<dbReference type="InterPro" id="IPR058792">
    <property type="entry name" value="Beta-barrel_RND_2"/>
</dbReference>
<dbReference type="SUPFAM" id="SSF111369">
    <property type="entry name" value="HlyD-like secretion proteins"/>
    <property type="match status" value="1"/>
</dbReference>
<dbReference type="InterPro" id="IPR058625">
    <property type="entry name" value="MdtA-like_BSH"/>
</dbReference>
<comment type="similarity">
    <text evidence="2">Belongs to the membrane fusion protein (MFP) (TC 8.A.1) family.</text>
</comment>
<organism evidence="9 10">
    <name type="scientific">Litchfieldella rifensis</name>
    <dbReference type="NCBI Taxonomy" id="762643"/>
    <lineage>
        <taxon>Bacteria</taxon>
        <taxon>Pseudomonadati</taxon>
        <taxon>Pseudomonadota</taxon>
        <taxon>Gammaproteobacteria</taxon>
        <taxon>Oceanospirillales</taxon>
        <taxon>Halomonadaceae</taxon>
        <taxon>Litchfieldella</taxon>
    </lineage>
</organism>
<evidence type="ECO:0000259" key="6">
    <source>
        <dbReference type="Pfam" id="PF25917"/>
    </source>
</evidence>
<evidence type="ECO:0000259" key="7">
    <source>
        <dbReference type="Pfam" id="PF25954"/>
    </source>
</evidence>
<dbReference type="Gene3D" id="2.40.30.170">
    <property type="match status" value="1"/>
</dbReference>
<evidence type="ECO:0000256" key="1">
    <source>
        <dbReference type="ARBA" id="ARBA00004196"/>
    </source>
</evidence>
<gene>
    <name evidence="9" type="ORF">ACFOEV_07180</name>
</gene>
<keyword evidence="4" id="KW-0175">Coiled coil</keyword>
<dbReference type="EMBL" id="JBHRUG010000017">
    <property type="protein sequence ID" value="MFC3283386.1"/>
    <property type="molecule type" value="Genomic_DNA"/>
</dbReference>
<dbReference type="InterPro" id="IPR058627">
    <property type="entry name" value="MdtA-like_C"/>
</dbReference>
<keyword evidence="5" id="KW-0732">Signal</keyword>
<dbReference type="Proteomes" id="UP001595579">
    <property type="component" value="Unassembled WGS sequence"/>
</dbReference>
<accession>A0ABV7LML8</accession>
<evidence type="ECO:0000259" key="8">
    <source>
        <dbReference type="Pfam" id="PF25967"/>
    </source>
</evidence>
<dbReference type="InterPro" id="IPR006143">
    <property type="entry name" value="RND_pump_MFP"/>
</dbReference>
<evidence type="ECO:0000256" key="4">
    <source>
        <dbReference type="SAM" id="Coils"/>
    </source>
</evidence>
<feature type="domain" description="Multidrug resistance protein MdtA-like barrel-sandwich hybrid" evidence="6">
    <location>
        <begin position="69"/>
        <end position="187"/>
    </location>
</feature>
<feature type="chain" id="PRO_5047106243" evidence="5">
    <location>
        <begin position="37"/>
        <end position="381"/>
    </location>
</feature>
<dbReference type="Gene3D" id="2.40.50.100">
    <property type="match status" value="1"/>
</dbReference>
<protein>
    <submittedName>
        <fullName evidence="9">Efflux RND transporter periplasmic adaptor subunit</fullName>
    </submittedName>
</protein>
<evidence type="ECO:0000313" key="9">
    <source>
        <dbReference type="EMBL" id="MFC3283386.1"/>
    </source>
</evidence>
<keyword evidence="3" id="KW-0813">Transport</keyword>
<dbReference type="Gene3D" id="2.40.420.20">
    <property type="match status" value="1"/>
</dbReference>
<dbReference type="Pfam" id="PF25967">
    <property type="entry name" value="RND-MFP_C"/>
    <property type="match status" value="1"/>
</dbReference>
<name>A0ABV7LML8_9GAMM</name>
<proteinExistence type="inferred from homology"/>
<evidence type="ECO:0000313" key="10">
    <source>
        <dbReference type="Proteomes" id="UP001595579"/>
    </source>
</evidence>
<evidence type="ECO:0000256" key="5">
    <source>
        <dbReference type="SAM" id="SignalP"/>
    </source>
</evidence>
<keyword evidence="10" id="KW-1185">Reference proteome</keyword>
<feature type="domain" description="CusB-like beta-barrel" evidence="7">
    <location>
        <begin position="200"/>
        <end position="273"/>
    </location>
</feature>
<evidence type="ECO:0000256" key="3">
    <source>
        <dbReference type="ARBA" id="ARBA00022448"/>
    </source>
</evidence>
<feature type="signal peptide" evidence="5">
    <location>
        <begin position="1"/>
        <end position="36"/>
    </location>
</feature>
<sequence>MTHSSSLPRLWQRASCSLLAAALLVSLWLVMPGAQAQERTAVIATRVVTQPWSDPLEALGTLRADESMTLSATVTEIVAELNFGDGEEVEAGQLLVRLEDGEEQAQLRAAQALRDERRNALSRATQLQARNLGSRADVEDSQAQLRQVEAEIEEIEARLASHRLRAPFDGVIGFRNISAGALVTPGMELLTLDKLDVVKLDFSVPEVYLSALHPGLRLTARTAAYPDATFDGEIASVGTRVDPVSRSVSVRAALPNEDRRLRPGMLMTVVLQRRPREALVVPESVLIPSGERHYLFVIDETDDNRLERRQVQVGERRTGEVEIVEGLAAGELVVQHGLQRAREGDRVALLGIADDETTVREILERGRGEENDQASPAQGDV</sequence>
<dbReference type="PANTHER" id="PTHR30469">
    <property type="entry name" value="MULTIDRUG RESISTANCE PROTEIN MDTA"/>
    <property type="match status" value="1"/>
</dbReference>
<comment type="subcellular location">
    <subcellularLocation>
        <location evidence="1">Cell envelope</location>
    </subcellularLocation>
</comment>
<dbReference type="Gene3D" id="1.10.287.470">
    <property type="entry name" value="Helix hairpin bin"/>
    <property type="match status" value="1"/>
</dbReference>
<comment type="caution">
    <text evidence="9">The sequence shown here is derived from an EMBL/GenBank/DDBJ whole genome shotgun (WGS) entry which is preliminary data.</text>
</comment>
<dbReference type="RefSeq" id="WP_386772456.1">
    <property type="nucleotide sequence ID" value="NZ_JBHRUG010000017.1"/>
</dbReference>
<feature type="coiled-coil region" evidence="4">
    <location>
        <begin position="110"/>
        <end position="165"/>
    </location>
</feature>
<evidence type="ECO:0000256" key="2">
    <source>
        <dbReference type="ARBA" id="ARBA00009477"/>
    </source>
</evidence>
<dbReference type="NCBIfam" id="TIGR01730">
    <property type="entry name" value="RND_mfp"/>
    <property type="match status" value="1"/>
</dbReference>
<dbReference type="PANTHER" id="PTHR30469:SF16">
    <property type="entry name" value="HAE1 FAMILY EFFLUX PUMP MFP COMPONENT"/>
    <property type="match status" value="1"/>
</dbReference>
<feature type="domain" description="Multidrug resistance protein MdtA-like C-terminal permuted SH3" evidence="8">
    <location>
        <begin position="278"/>
        <end position="340"/>
    </location>
</feature>
<dbReference type="Pfam" id="PF25954">
    <property type="entry name" value="Beta-barrel_RND_2"/>
    <property type="match status" value="1"/>
</dbReference>
<reference evidence="10" key="1">
    <citation type="journal article" date="2019" name="Int. J. Syst. Evol. Microbiol.">
        <title>The Global Catalogue of Microorganisms (GCM) 10K type strain sequencing project: providing services to taxonomists for standard genome sequencing and annotation.</title>
        <authorList>
            <consortium name="The Broad Institute Genomics Platform"/>
            <consortium name="The Broad Institute Genome Sequencing Center for Infectious Disease"/>
            <person name="Wu L."/>
            <person name="Ma J."/>
        </authorList>
    </citation>
    <scope>NUCLEOTIDE SEQUENCE [LARGE SCALE GENOMIC DNA]</scope>
    <source>
        <strain evidence="10">CECT 7698</strain>
    </source>
</reference>
<dbReference type="Pfam" id="PF25917">
    <property type="entry name" value="BSH_RND"/>
    <property type="match status" value="1"/>
</dbReference>